<keyword evidence="3" id="KW-0597">Phosphoprotein</keyword>
<dbReference type="PROSITE" id="PS50075">
    <property type="entry name" value="CARRIER"/>
    <property type="match status" value="3"/>
</dbReference>
<dbReference type="InterPro" id="IPR023213">
    <property type="entry name" value="CAT-like_dom_sf"/>
</dbReference>
<feature type="region of interest" description="Disordered" evidence="4">
    <location>
        <begin position="2874"/>
        <end position="2897"/>
    </location>
</feature>
<comment type="caution">
    <text evidence="6">The sequence shown here is derived from an EMBL/GenBank/DDBJ whole genome shotgun (WGS) entry which is preliminary data.</text>
</comment>
<dbReference type="SUPFAM" id="SSF47336">
    <property type="entry name" value="ACP-like"/>
    <property type="match status" value="3"/>
</dbReference>
<accession>A0ABV6W6N5</accession>
<dbReference type="NCBIfam" id="NF003417">
    <property type="entry name" value="PRK04813.1"/>
    <property type="match status" value="6"/>
</dbReference>
<dbReference type="InterPro" id="IPR045851">
    <property type="entry name" value="AMP-bd_C_sf"/>
</dbReference>
<dbReference type="Pfam" id="PF00550">
    <property type="entry name" value="PP-binding"/>
    <property type="match status" value="3"/>
</dbReference>
<dbReference type="SMART" id="SM01294">
    <property type="entry name" value="PKS_PP_betabranch"/>
    <property type="match status" value="1"/>
</dbReference>
<feature type="domain" description="Carrier" evidence="5">
    <location>
        <begin position="1708"/>
        <end position="1783"/>
    </location>
</feature>
<gene>
    <name evidence="6" type="primary">dltA</name>
    <name evidence="6" type="ORF">ACEZDE_32990</name>
</gene>
<dbReference type="Pfam" id="PF00668">
    <property type="entry name" value="Condensation"/>
    <property type="match status" value="2"/>
</dbReference>
<dbReference type="SMART" id="SM00823">
    <property type="entry name" value="PKS_PP"/>
    <property type="match status" value="3"/>
</dbReference>
<name>A0ABV6W6N5_9ACTN</name>
<evidence type="ECO:0000256" key="3">
    <source>
        <dbReference type="ARBA" id="ARBA00022553"/>
    </source>
</evidence>
<dbReference type="Gene3D" id="3.40.50.12780">
    <property type="entry name" value="N-terminal domain of ligase-like"/>
    <property type="match status" value="3"/>
</dbReference>
<dbReference type="EC" id="6.1.1.13" evidence="6"/>
<evidence type="ECO:0000259" key="5">
    <source>
        <dbReference type="PROSITE" id="PS50075"/>
    </source>
</evidence>
<dbReference type="Gene3D" id="3.40.50.1820">
    <property type="entry name" value="alpha/beta hydrolase"/>
    <property type="match status" value="1"/>
</dbReference>
<dbReference type="Gene3D" id="3.30.559.30">
    <property type="entry name" value="Nonribosomal peptide synthetase, condensation domain"/>
    <property type="match status" value="2"/>
</dbReference>
<dbReference type="Gene3D" id="1.10.1200.10">
    <property type="entry name" value="ACP-like"/>
    <property type="match status" value="2"/>
</dbReference>
<dbReference type="Pfam" id="PF13193">
    <property type="entry name" value="AMP-binding_C"/>
    <property type="match status" value="3"/>
</dbReference>
<dbReference type="InterPro" id="IPR020806">
    <property type="entry name" value="PKS_PP-bd"/>
</dbReference>
<dbReference type="CDD" id="cd12117">
    <property type="entry name" value="A_NRPS_Srf_like"/>
    <property type="match status" value="2"/>
</dbReference>
<keyword evidence="7" id="KW-1185">Reference proteome</keyword>
<dbReference type="PROSITE" id="PS00455">
    <property type="entry name" value="AMP_BINDING"/>
    <property type="match status" value="2"/>
</dbReference>
<dbReference type="Gene3D" id="3.30.559.10">
    <property type="entry name" value="Chloramphenicol acetyltransferase-like domain"/>
    <property type="match status" value="2"/>
</dbReference>
<dbReference type="PANTHER" id="PTHR45527">
    <property type="entry name" value="NONRIBOSOMAL PEPTIDE SYNTHETASE"/>
    <property type="match status" value="1"/>
</dbReference>
<reference evidence="6 7" key="1">
    <citation type="submission" date="2024-09" db="EMBL/GenBank/DDBJ databases">
        <authorList>
            <person name="Lee S.D."/>
        </authorList>
    </citation>
    <scope>NUCLEOTIDE SEQUENCE [LARGE SCALE GENOMIC DNA]</scope>
    <source>
        <strain evidence="6 7">N8-3</strain>
    </source>
</reference>
<dbReference type="InterPro" id="IPR009081">
    <property type="entry name" value="PP-bd_ACP"/>
</dbReference>
<feature type="region of interest" description="Disordered" evidence="4">
    <location>
        <begin position="2544"/>
        <end position="2571"/>
    </location>
</feature>
<keyword evidence="6" id="KW-0436">Ligase</keyword>
<dbReference type="SUPFAM" id="SSF56801">
    <property type="entry name" value="Acetyl-CoA synthetase-like"/>
    <property type="match status" value="3"/>
</dbReference>
<dbReference type="InterPro" id="IPR000873">
    <property type="entry name" value="AMP-dep_synth/lig_dom"/>
</dbReference>
<dbReference type="PANTHER" id="PTHR45527:SF1">
    <property type="entry name" value="FATTY ACID SYNTHASE"/>
    <property type="match status" value="1"/>
</dbReference>
<proteinExistence type="predicted"/>
<feature type="domain" description="Carrier" evidence="5">
    <location>
        <begin position="576"/>
        <end position="651"/>
    </location>
</feature>
<evidence type="ECO:0000256" key="2">
    <source>
        <dbReference type="ARBA" id="ARBA00022450"/>
    </source>
</evidence>
<dbReference type="Gene3D" id="2.30.38.10">
    <property type="entry name" value="Luciferase, Domain 3"/>
    <property type="match status" value="1"/>
</dbReference>
<evidence type="ECO:0000256" key="1">
    <source>
        <dbReference type="ARBA" id="ARBA00001957"/>
    </source>
</evidence>
<dbReference type="RefSeq" id="WP_380544623.1">
    <property type="nucleotide sequence ID" value="NZ_JBHFAB010000040.1"/>
</dbReference>
<protein>
    <submittedName>
        <fullName evidence="6">D-alanine--poly(Phosphoribitol) ligase subunit DltA</fullName>
        <ecNumber evidence="6">6.1.1.13</ecNumber>
    </submittedName>
</protein>
<dbReference type="InterPro" id="IPR001242">
    <property type="entry name" value="Condensation_dom"/>
</dbReference>
<dbReference type="InterPro" id="IPR025110">
    <property type="entry name" value="AMP-bd_C"/>
</dbReference>
<comment type="cofactor">
    <cofactor evidence="1">
        <name>pantetheine 4'-phosphate</name>
        <dbReference type="ChEBI" id="CHEBI:47942"/>
    </cofactor>
</comment>
<feature type="compositionally biased region" description="Low complexity" evidence="4">
    <location>
        <begin position="2544"/>
        <end position="2568"/>
    </location>
</feature>
<dbReference type="Gene3D" id="3.40.50.980">
    <property type="match status" value="4"/>
</dbReference>
<evidence type="ECO:0000256" key="4">
    <source>
        <dbReference type="SAM" id="MobiDB-lite"/>
    </source>
</evidence>
<feature type="domain" description="Carrier" evidence="5">
    <location>
        <begin position="2799"/>
        <end position="2877"/>
    </location>
</feature>
<dbReference type="PROSITE" id="PS00012">
    <property type="entry name" value="PHOSPHOPANTETHEINE"/>
    <property type="match status" value="3"/>
</dbReference>
<dbReference type="InterPro" id="IPR006162">
    <property type="entry name" value="Ppantetheine_attach_site"/>
</dbReference>
<dbReference type="CDD" id="cd19540">
    <property type="entry name" value="LCL_NRPS-like"/>
    <property type="match status" value="2"/>
</dbReference>
<keyword evidence="2" id="KW-0596">Phosphopantetheine</keyword>
<dbReference type="Pfam" id="PF00501">
    <property type="entry name" value="AMP-binding"/>
    <property type="match status" value="5"/>
</dbReference>
<dbReference type="EMBL" id="JBHFAB010000040">
    <property type="protein sequence ID" value="MFC1421423.1"/>
    <property type="molecule type" value="Genomic_DNA"/>
</dbReference>
<dbReference type="SUPFAM" id="SSF52777">
    <property type="entry name" value="CoA-dependent acyltransferases"/>
    <property type="match status" value="4"/>
</dbReference>
<evidence type="ECO:0000313" key="7">
    <source>
        <dbReference type="Proteomes" id="UP001592531"/>
    </source>
</evidence>
<organism evidence="6 7">
    <name type="scientific">Streptacidiphilus cavernicola</name>
    <dbReference type="NCBI Taxonomy" id="3342716"/>
    <lineage>
        <taxon>Bacteria</taxon>
        <taxon>Bacillati</taxon>
        <taxon>Actinomycetota</taxon>
        <taxon>Actinomycetes</taxon>
        <taxon>Kitasatosporales</taxon>
        <taxon>Streptomycetaceae</taxon>
        <taxon>Streptacidiphilus</taxon>
    </lineage>
</organism>
<dbReference type="InterPro" id="IPR020845">
    <property type="entry name" value="AMP-binding_CS"/>
</dbReference>
<evidence type="ECO:0000313" key="6">
    <source>
        <dbReference type="EMBL" id="MFC1421423.1"/>
    </source>
</evidence>
<dbReference type="Gene3D" id="3.30.300.30">
    <property type="match status" value="3"/>
</dbReference>
<sequence>MPERQDHPMHRWNDTAAPIPDQDLARAFQARVAQCPHAPAVVGDGFALTYRELNGRVNRLAHRLIAAGVGHETAVAMLLERSVDVVVATLAVVKAGGVYVPLPAGYPVERMGLVMQGTGAAVLLVDPTHADHPVTAAARTAGAALLVVDGEAGLADQPAHDPDLPWHPDQLAYVIYTSGSTGVPKGVAIGHRAVVSYAADRWFAGMAKDRLLLHSTHAFDASTYEVWVPLLNGAAIVLAPPGKLDTRDYARIITEHQVSTGFFTTALFNVLADEIPQVLAGMRQVWTGGEACSPRAMRAMLTAAAAARPGTTATTVPAGSGTTPDTAAGSATAAATPAAAALAAPVAGSGFQLVHLYGPTECTVYATARRVREVAADATGVPIGAPMDNTRLYVLDDQLQPVPVGVPGELYIAGSGLGRGYIGRPQLSAERFVADPFATAEQPGARMYRTGDVVRWTADGEVDFVGRVDGQVKIRGFRIEVGEVEAALAADPEVAHAVVLVREDRPGDKRLVGYYTIEPGTTGTPDDVRARLARTLPDYMVPHALLALDALPLTPNGKVNRQALPAPQYRTGAGGAARTPEEQILCDLVGEVLGLADVGPQDDFFALGGHSLSATRLANRIRARLGADLAVRDLFGAPTAAAMAELVARSQGVARPRLAPQTRPPVLPLSHAQSRLWFLHRMQGPHAAYNVPLVLQVAGTLEEDALSAALDDLALRHESLRTLYRDGDTGPQQMVLPSARIPLTVRDVAAGEAVEGLVDTAARSCFDLAADLPLRAWLFRTGASTSTLLLVVHHIAADGWSMGPLGRDLGTAYAARLAGQAPRWEPLPVQYADYALWQRTLLGQAEDPGSLAAVQSGYWQQALAGLPQELDIPRDRPRPAEASYAGAVVELALDPDLHTRLLALAREHQVTLFMVLQAALAALYTRLGAGTDIPLGSVVAGRTDEALDDLVGFFVNTLVLRTDTSGDPSFAELLDRVRATDLAAYANQDLPFDRIVEALNPTRSRARHPLFQTAVILQNNAAADFTLGPRATVASAEVPSLAAQFDLCFNVLERRLPDGSPQGLRLQLEYATELFDRSSAQTLAQRLVRLLDQFADRPDLPIAAAALLCPQERAQVLDAWNDTARILPATTVPALLAEQAARTPHALAVECGPVQLTYHDLDTRADRLAAVLRTRGVAPGDMVLLAMPACADLVVAVTAVLKAGAGFLPVDPKLPQARLAAVLADAAPTAVLTQQTALDAHPPLAAALTTTQTGAQTAQTTTQTDTQTGGALTGTQVAAQTNTLTATQTTAQTGALTTTQVADTQAAALTGRAGPVVLCLDRPWGPGVPGPLPVLSAQSLACAFYTSGSTGRPKGVMFAHGPLLNYTLTMVQAFGLGPADRILQVASVGFDVLLEELLPALAAGATVVVPSEPVLSSGVDLADYVAEHRITGLELTTAYWHEWAHALHTTGRTLPAGFRFVATGGERILPERLAVWQDQPTRLIHVYGLTEVSCTSTTAILGAAGGRAQALAAPIGRPLWNTRAYVLDGQLGPVPPGVPGELYLGGGGLARGYVNRPDLTAERFVADPYALYPGARMYRTGDVVRWTTEGELEFVGRADEQVKIRGFRIELGEVEGALAQQEQVAQVKVLVREDRPGDKRLVGYLVPAPGPAPDPARLRARLLALLPPYMVPDALVLLDAFPLSPNGKVDRRALPVPDYPAASGCGRAPRTLREEILCTLFADVLGLPAVGVDDNFFDLGGHSLLATRLVNRIRAALGLEVALSALFESPTVAGLSTLLEDGATRPALTAGTRPAVLPLSSAQQRLWFLTCLEGPSDTYNIPMVLTLQGQVDTTALAAALGDLADRHETLRTVFRPVHGEPLQTVLPAGHTHPTLTVRDVAAGEELEGLVDTAARSCFDLAVDLPLRAWLFRTGAQQSTLLLVVHHIAADGWSMGPLGRDLATAYTARLTGHTPRWEPLPVQYADYALWQRALLGQAEEPGSLAERQLAHWQQVLADLPQELDVPRDRPRPAVATHTGSAIHTAFDPDLHTRLLALAREHQVTLFMVLQAGLAALLTRLGAGTDIPLGSVVAGRTDEALEDLVGFFVNTLVLRTDTSGDPSFAELLDRVRATDLAAYANQDLPFDRIVEALNPTRSRARHPLFQIALTYEDTAEASIEIPGLTAHTEPTRFRSAKFDLTFFVKERPPVQGAPDGIELKVEYAGDLYDHATVEHLAQRLIRFLDSLAADPAAPLSSAQVLAAPERALLLDAWNDTATPFPDQDLVRAFQTQVAQTPHAPAVVGDGFTLTYQELNQRVNRLAHRLIAAGVGHETAVAMLLERSVDVVVATLAVVKAGGVYVPLPAGYPVERMGLVMQGTGAAVLLVDPTHAEHPVTAAARTAGAALLVVDGEAGLADQPSCDPDLPAHPEQLAYVIYTSGSTGTPKGVAISHRAVVSFAADHWFAGTADDRLLLHSTHAFDASTYEVWVPLLNGAAIVLAPPGKLDTRDYARIITEHQVSTGFFTTALFNVLADEIPQVLAGMRQVWTGGEACSPRAMRAMLTAAAAATGPATTPTPTTPTGPDTGTTPASASGPGCQLVHLYGPTECTTFATVRRVREVAADATGVPIGAPMDNTRLYVLDPHLQPVPVGVPGELYIAGSGLGRGYIGRPDLTAGRFVADPFTDRPGARMYRTGDVVRWTADGEVDFVGRVDGQVKIRGFRIEVGEVEAALAADPEVAHAVVLVREDRPGDKRLVGYYTVEPGTTGTPDDVRARLARTLPDYMVPHALLALEALPLTPNGKVNRQALPAPQYTAATERRAPRDDREKTLCALFADLLGLDPDQQVGIDDNFFHLGGHSLLATRLANRIRTQLGTDLAVSALFEAPTVAALAQRISTAPPTTGARPVPARPALRPRVRA</sequence>
<dbReference type="CDD" id="cd05930">
    <property type="entry name" value="A_NRPS"/>
    <property type="match status" value="1"/>
</dbReference>
<dbReference type="InterPro" id="IPR036736">
    <property type="entry name" value="ACP-like_sf"/>
</dbReference>
<dbReference type="InterPro" id="IPR029058">
    <property type="entry name" value="AB_hydrolase_fold"/>
</dbReference>
<dbReference type="GO" id="GO:0016874">
    <property type="term" value="F:ligase activity"/>
    <property type="evidence" value="ECO:0007669"/>
    <property type="project" value="UniProtKB-KW"/>
</dbReference>
<dbReference type="InterPro" id="IPR042099">
    <property type="entry name" value="ANL_N_sf"/>
</dbReference>
<dbReference type="Proteomes" id="UP001592531">
    <property type="component" value="Unassembled WGS sequence"/>
</dbReference>